<gene>
    <name evidence="7" type="ORF">SAMN06265350_101458</name>
</gene>
<sequence>MKKLIVYAAVLCGLGSSLPVLAEEGVKTVVKGEMLVSNGRATLFKKDFSPNPKSTAQIINGRFSMETKLTQPSYIILTTSDPIVKGFDLFLTPGDDISVAVRDKNVVLSGKGSKLNQFLFDLTRKYDYANNQFTAKEVYTNRINAINASTNEEVKINKAALLGYAQGEYLDKVFTSYMESKVAGETDEINKVKFDDLNISLAPEIVSYYNWYKTINEIMYAKMEAGKLKVRNSNTWIADFAKTIENQKLREAYIVALLDFARLEEDVFKIKDYAREALPLVKDPVNIAKINANIIGADKVTRYNNAVPGTDFSAYTFQKPDGSIAKISDYKGKIVLIDIWSTWCHPCVAEMPFLKQLEHEMEGKDVVFLSLNGDVKEEYWQNFMKKRNLTGNQVKMTAGLKDDPFFNQIGRTGIPRFVLIDKEGKMVNAKCCQRPSNPVLKVYLNELLSK</sequence>
<evidence type="ECO:0000313" key="7">
    <source>
        <dbReference type="EMBL" id="SMO38832.1"/>
    </source>
</evidence>
<proteinExistence type="predicted"/>
<evidence type="ECO:0000313" key="8">
    <source>
        <dbReference type="Proteomes" id="UP000315971"/>
    </source>
</evidence>
<dbReference type="Pfam" id="PF08534">
    <property type="entry name" value="Redoxin"/>
    <property type="match status" value="1"/>
</dbReference>
<feature type="signal peptide" evidence="5">
    <location>
        <begin position="1"/>
        <end position="22"/>
    </location>
</feature>
<accession>A0A521AVF6</accession>
<dbReference type="InterPro" id="IPR013766">
    <property type="entry name" value="Thioredoxin_domain"/>
</dbReference>
<keyword evidence="2" id="KW-0201">Cytochrome c-type biogenesis</keyword>
<evidence type="ECO:0000256" key="2">
    <source>
        <dbReference type="ARBA" id="ARBA00022748"/>
    </source>
</evidence>
<keyword evidence="4" id="KW-0676">Redox-active center</keyword>
<dbReference type="PANTHER" id="PTHR42852:SF6">
    <property type="entry name" value="THIOL:DISULFIDE INTERCHANGE PROTEIN DSBE"/>
    <property type="match status" value="1"/>
</dbReference>
<dbReference type="OrthoDB" id="1095575at2"/>
<dbReference type="Proteomes" id="UP000315971">
    <property type="component" value="Unassembled WGS sequence"/>
</dbReference>
<feature type="domain" description="Thioredoxin" evidence="6">
    <location>
        <begin position="306"/>
        <end position="449"/>
    </location>
</feature>
<dbReference type="GO" id="GO:0017004">
    <property type="term" value="P:cytochrome complex assembly"/>
    <property type="evidence" value="ECO:0007669"/>
    <property type="project" value="UniProtKB-KW"/>
</dbReference>
<dbReference type="SUPFAM" id="SSF52833">
    <property type="entry name" value="Thioredoxin-like"/>
    <property type="match status" value="1"/>
</dbReference>
<dbReference type="InterPro" id="IPR013740">
    <property type="entry name" value="Redoxin"/>
</dbReference>
<dbReference type="GO" id="GO:0030313">
    <property type="term" value="C:cell envelope"/>
    <property type="evidence" value="ECO:0007669"/>
    <property type="project" value="UniProtKB-SubCell"/>
</dbReference>
<evidence type="ECO:0000256" key="4">
    <source>
        <dbReference type="ARBA" id="ARBA00023284"/>
    </source>
</evidence>
<keyword evidence="5" id="KW-0732">Signal</keyword>
<keyword evidence="3" id="KW-1015">Disulfide bond</keyword>
<dbReference type="RefSeq" id="WP_142601090.1">
    <property type="nucleotide sequence ID" value="NZ_FXSZ01000001.1"/>
</dbReference>
<dbReference type="PANTHER" id="PTHR42852">
    <property type="entry name" value="THIOL:DISULFIDE INTERCHANGE PROTEIN DSBE"/>
    <property type="match status" value="1"/>
</dbReference>
<protein>
    <submittedName>
        <fullName evidence="7">Thiol-disulfide isomerase or thioredoxin</fullName>
    </submittedName>
</protein>
<dbReference type="CDD" id="cd02966">
    <property type="entry name" value="TlpA_like_family"/>
    <property type="match status" value="1"/>
</dbReference>
<name>A0A521AVF6_9SPHI</name>
<keyword evidence="8" id="KW-1185">Reference proteome</keyword>
<dbReference type="InterPro" id="IPR050553">
    <property type="entry name" value="Thioredoxin_ResA/DsbE_sf"/>
</dbReference>
<organism evidence="7 8">
    <name type="scientific">Solitalea koreensis</name>
    <dbReference type="NCBI Taxonomy" id="543615"/>
    <lineage>
        <taxon>Bacteria</taxon>
        <taxon>Pseudomonadati</taxon>
        <taxon>Bacteroidota</taxon>
        <taxon>Sphingobacteriia</taxon>
        <taxon>Sphingobacteriales</taxon>
        <taxon>Sphingobacteriaceae</taxon>
        <taxon>Solitalea</taxon>
    </lineage>
</organism>
<dbReference type="Gene3D" id="3.40.30.10">
    <property type="entry name" value="Glutaredoxin"/>
    <property type="match status" value="1"/>
</dbReference>
<dbReference type="EMBL" id="FXSZ01000001">
    <property type="protein sequence ID" value="SMO38832.1"/>
    <property type="molecule type" value="Genomic_DNA"/>
</dbReference>
<dbReference type="GO" id="GO:0016491">
    <property type="term" value="F:oxidoreductase activity"/>
    <property type="evidence" value="ECO:0007669"/>
    <property type="project" value="InterPro"/>
</dbReference>
<dbReference type="GO" id="GO:0016853">
    <property type="term" value="F:isomerase activity"/>
    <property type="evidence" value="ECO:0007669"/>
    <property type="project" value="UniProtKB-KW"/>
</dbReference>
<keyword evidence="7" id="KW-0413">Isomerase</keyword>
<evidence type="ECO:0000259" key="6">
    <source>
        <dbReference type="PROSITE" id="PS51352"/>
    </source>
</evidence>
<comment type="subcellular location">
    <subcellularLocation>
        <location evidence="1">Cell envelope</location>
    </subcellularLocation>
</comment>
<evidence type="ECO:0000256" key="1">
    <source>
        <dbReference type="ARBA" id="ARBA00004196"/>
    </source>
</evidence>
<reference evidence="7 8" key="1">
    <citation type="submission" date="2017-05" db="EMBL/GenBank/DDBJ databases">
        <authorList>
            <person name="Varghese N."/>
            <person name="Submissions S."/>
        </authorList>
    </citation>
    <scope>NUCLEOTIDE SEQUENCE [LARGE SCALE GENOMIC DNA]</scope>
    <source>
        <strain evidence="7 8">DSM 21342</strain>
    </source>
</reference>
<dbReference type="PROSITE" id="PS51352">
    <property type="entry name" value="THIOREDOXIN_2"/>
    <property type="match status" value="1"/>
</dbReference>
<dbReference type="AlphaFoldDB" id="A0A521AVF6"/>
<evidence type="ECO:0000256" key="5">
    <source>
        <dbReference type="SAM" id="SignalP"/>
    </source>
</evidence>
<evidence type="ECO:0000256" key="3">
    <source>
        <dbReference type="ARBA" id="ARBA00023157"/>
    </source>
</evidence>
<feature type="chain" id="PRO_5022235984" evidence="5">
    <location>
        <begin position="23"/>
        <end position="450"/>
    </location>
</feature>
<dbReference type="Pfam" id="PF14289">
    <property type="entry name" value="DUF4369"/>
    <property type="match status" value="1"/>
</dbReference>
<dbReference type="InterPro" id="IPR025380">
    <property type="entry name" value="DUF4369"/>
</dbReference>
<dbReference type="InterPro" id="IPR036249">
    <property type="entry name" value="Thioredoxin-like_sf"/>
</dbReference>